<name>A0ABV0TXI7_9TELE</name>
<reference evidence="1 2" key="1">
    <citation type="submission" date="2021-06" db="EMBL/GenBank/DDBJ databases">
        <authorList>
            <person name="Palmer J.M."/>
        </authorList>
    </citation>
    <scope>NUCLEOTIDE SEQUENCE [LARGE SCALE GENOMIC DNA]</scope>
    <source>
        <strain evidence="2">if_2019</strain>
        <tissue evidence="1">Muscle</tissue>
    </source>
</reference>
<accession>A0ABV0TXI7</accession>
<protein>
    <submittedName>
        <fullName evidence="1">Uncharacterized protein</fullName>
    </submittedName>
</protein>
<evidence type="ECO:0000313" key="1">
    <source>
        <dbReference type="EMBL" id="MEQ2237645.1"/>
    </source>
</evidence>
<dbReference type="Proteomes" id="UP001482620">
    <property type="component" value="Unassembled WGS sequence"/>
</dbReference>
<comment type="caution">
    <text evidence="1">The sequence shown here is derived from an EMBL/GenBank/DDBJ whole genome shotgun (WGS) entry which is preliminary data.</text>
</comment>
<gene>
    <name evidence="1" type="ORF">ILYODFUR_025251</name>
</gene>
<evidence type="ECO:0000313" key="2">
    <source>
        <dbReference type="Proteomes" id="UP001482620"/>
    </source>
</evidence>
<dbReference type="EMBL" id="JAHRIQ010049405">
    <property type="protein sequence ID" value="MEQ2237645.1"/>
    <property type="molecule type" value="Genomic_DNA"/>
</dbReference>
<feature type="non-terminal residue" evidence="1">
    <location>
        <position position="1"/>
    </location>
</feature>
<proteinExistence type="predicted"/>
<organism evidence="1 2">
    <name type="scientific">Ilyodon furcidens</name>
    <name type="common">goldbreast splitfin</name>
    <dbReference type="NCBI Taxonomy" id="33524"/>
    <lineage>
        <taxon>Eukaryota</taxon>
        <taxon>Metazoa</taxon>
        <taxon>Chordata</taxon>
        <taxon>Craniata</taxon>
        <taxon>Vertebrata</taxon>
        <taxon>Euteleostomi</taxon>
        <taxon>Actinopterygii</taxon>
        <taxon>Neopterygii</taxon>
        <taxon>Teleostei</taxon>
        <taxon>Neoteleostei</taxon>
        <taxon>Acanthomorphata</taxon>
        <taxon>Ovalentaria</taxon>
        <taxon>Atherinomorphae</taxon>
        <taxon>Cyprinodontiformes</taxon>
        <taxon>Goodeidae</taxon>
        <taxon>Ilyodon</taxon>
    </lineage>
</organism>
<keyword evidence="2" id="KW-1185">Reference proteome</keyword>
<sequence>RPLDLLNILAHQYSPSPVSRVNNPLVSPPPSGGSLHQSIGIPVPVPCTFHYTVNKLITVKLCLLNCFLHVSSLVSCQNMESLFRFAILQAALQRRGTTDDSSCLCRCPH</sequence>